<proteinExistence type="predicted"/>
<dbReference type="InterPro" id="IPR016039">
    <property type="entry name" value="Thiolase-like"/>
</dbReference>
<dbReference type="SUPFAM" id="SSF55048">
    <property type="entry name" value="Probable ACP-binding domain of malonyl-CoA ACP transacylase"/>
    <property type="match status" value="1"/>
</dbReference>
<protein>
    <submittedName>
        <fullName evidence="3">Type I polyketide synthase</fullName>
    </submittedName>
</protein>
<name>A0A848M2T9_9BACT</name>
<dbReference type="SUPFAM" id="SSF52151">
    <property type="entry name" value="FabD/lysophospholipase-like"/>
    <property type="match status" value="1"/>
</dbReference>
<evidence type="ECO:0000313" key="3">
    <source>
        <dbReference type="EMBL" id="NMO23634.1"/>
    </source>
</evidence>
<dbReference type="Proteomes" id="UP000518300">
    <property type="component" value="Unassembled WGS sequence"/>
</dbReference>
<keyword evidence="1" id="KW-0808">Transferase</keyword>
<sequence>LHFRAPNPNIDWEHSPFYVNAEAKEWAPQGKPRRAGVSSFGIGGTNAHAILEEAPRRAPSGPSRPWQLVVLSAKSETALDEATRRLASHLPAHPEQDFADVAHTLQVGRKAFAWRRAVVCQDGEDAADVLAELDLERVHTGQAKDGGRPVVFLFPGGGAQHLRMGQELYEQEPTFREAFDACAALFSRRGGPSLKEALYPVTGQGEDAGAPLPRPSVGLPALFTVEYALAKLWESWGIKPEAMLGHSMGEYVAACLAGVFSVEDALALVAERGRLFEQLTPGAMVSVALPEDEVRPLLGARLSLAAVNGPSQCVVAGDVAAVDALSADLAAKGVEHRRVHIDVAAHSHLIDPILPAFSAFVGRLKLSAPTLPFVSGLTGTWITAEEATSPGYWARHLRQAVRYGQGVRTLLEDPSRVLLEVGPGRTLGSLARALVERGSPTLVLASMRAPREPGSDLRFALNTLGRLWVAGVAVDW</sequence>
<feature type="non-terminal residue" evidence="3">
    <location>
        <position position="1"/>
    </location>
</feature>
<evidence type="ECO:0000313" key="4">
    <source>
        <dbReference type="Proteomes" id="UP000518300"/>
    </source>
</evidence>
<keyword evidence="4" id="KW-1185">Reference proteome</keyword>
<dbReference type="Pfam" id="PF00698">
    <property type="entry name" value="Acyl_transf_1"/>
    <property type="match status" value="1"/>
</dbReference>
<gene>
    <name evidence="3" type="ORF">HG543_53620</name>
</gene>
<dbReference type="GO" id="GO:0004312">
    <property type="term" value="F:fatty acid synthase activity"/>
    <property type="evidence" value="ECO:0007669"/>
    <property type="project" value="TreeGrafter"/>
</dbReference>
<dbReference type="InterPro" id="IPR016036">
    <property type="entry name" value="Malonyl_transacylase_ACP-bd"/>
</dbReference>
<dbReference type="Gene3D" id="3.30.70.3290">
    <property type="match status" value="1"/>
</dbReference>
<dbReference type="Gene3D" id="3.30.70.250">
    <property type="entry name" value="Malonyl-CoA ACP transacylase, ACP-binding"/>
    <property type="match status" value="1"/>
</dbReference>
<reference evidence="3 4" key="1">
    <citation type="submission" date="2020-04" db="EMBL/GenBank/DDBJ databases">
        <title>Draft genome of Pyxidicoccus fallax type strain.</title>
        <authorList>
            <person name="Whitworth D.E."/>
        </authorList>
    </citation>
    <scope>NUCLEOTIDE SEQUENCE [LARGE SCALE GENOMIC DNA]</scope>
    <source>
        <strain evidence="3 4">DSM 14698</strain>
    </source>
</reference>
<dbReference type="RefSeq" id="WP_169352671.1">
    <property type="nucleotide sequence ID" value="NZ_JABBJJ010000702.1"/>
</dbReference>
<evidence type="ECO:0000259" key="2">
    <source>
        <dbReference type="SMART" id="SM00827"/>
    </source>
</evidence>
<dbReference type="InterPro" id="IPR050091">
    <property type="entry name" value="PKS_NRPS_Biosynth_Enz"/>
</dbReference>
<dbReference type="InterPro" id="IPR001227">
    <property type="entry name" value="Ac_transferase_dom_sf"/>
</dbReference>
<feature type="domain" description="Malonyl-CoA:ACP transacylase (MAT)" evidence="2">
    <location>
        <begin position="153"/>
        <end position="451"/>
    </location>
</feature>
<dbReference type="PANTHER" id="PTHR43775">
    <property type="entry name" value="FATTY ACID SYNTHASE"/>
    <property type="match status" value="1"/>
</dbReference>
<feature type="non-terminal residue" evidence="3">
    <location>
        <position position="476"/>
    </location>
</feature>
<dbReference type="EMBL" id="JABBJJ010000702">
    <property type="protein sequence ID" value="NMO23634.1"/>
    <property type="molecule type" value="Genomic_DNA"/>
</dbReference>
<dbReference type="Gene3D" id="3.40.366.10">
    <property type="entry name" value="Malonyl-Coenzyme A Acyl Carrier Protein, domain 2"/>
    <property type="match status" value="1"/>
</dbReference>
<dbReference type="Pfam" id="PF22621">
    <property type="entry name" value="CurL-like_PKS_C"/>
    <property type="match status" value="1"/>
</dbReference>
<dbReference type="SMART" id="SM00827">
    <property type="entry name" value="PKS_AT"/>
    <property type="match status" value="1"/>
</dbReference>
<evidence type="ECO:0000256" key="1">
    <source>
        <dbReference type="ARBA" id="ARBA00022679"/>
    </source>
</evidence>
<dbReference type="AlphaFoldDB" id="A0A848M2T9"/>
<comment type="caution">
    <text evidence="3">The sequence shown here is derived from an EMBL/GenBank/DDBJ whole genome shotgun (WGS) entry which is preliminary data.</text>
</comment>
<dbReference type="Gene3D" id="3.40.47.10">
    <property type="match status" value="1"/>
</dbReference>
<dbReference type="InterPro" id="IPR016035">
    <property type="entry name" value="Acyl_Trfase/lysoPLipase"/>
</dbReference>
<dbReference type="GO" id="GO:0006633">
    <property type="term" value="P:fatty acid biosynthetic process"/>
    <property type="evidence" value="ECO:0007669"/>
    <property type="project" value="TreeGrafter"/>
</dbReference>
<organism evidence="3 4">
    <name type="scientific">Pyxidicoccus fallax</name>
    <dbReference type="NCBI Taxonomy" id="394095"/>
    <lineage>
        <taxon>Bacteria</taxon>
        <taxon>Pseudomonadati</taxon>
        <taxon>Myxococcota</taxon>
        <taxon>Myxococcia</taxon>
        <taxon>Myxococcales</taxon>
        <taxon>Cystobacterineae</taxon>
        <taxon>Myxococcaceae</taxon>
        <taxon>Pyxidicoccus</taxon>
    </lineage>
</organism>
<dbReference type="InterPro" id="IPR014043">
    <property type="entry name" value="Acyl_transferase_dom"/>
</dbReference>
<dbReference type="PANTHER" id="PTHR43775:SF51">
    <property type="entry name" value="INACTIVE PHENOLPHTHIOCEROL SYNTHESIS POLYKETIDE SYNTHASE TYPE I PKS1-RELATED"/>
    <property type="match status" value="1"/>
</dbReference>
<accession>A0A848M2T9</accession>
<dbReference type="SUPFAM" id="SSF53901">
    <property type="entry name" value="Thiolase-like"/>
    <property type="match status" value="1"/>
</dbReference>